<keyword evidence="1" id="KW-1133">Transmembrane helix</keyword>
<dbReference type="AlphaFoldDB" id="A0A1M7RW22"/>
<sequence>MELNWQLLITALGLALVFEGASYVLMAKKMRNLLITLSLASPDALRFGGLLCMAFGVLLVWLVRG</sequence>
<evidence type="ECO:0008006" key="4">
    <source>
        <dbReference type="Google" id="ProtNLM"/>
    </source>
</evidence>
<evidence type="ECO:0000313" key="2">
    <source>
        <dbReference type="EMBL" id="SHN50509.1"/>
    </source>
</evidence>
<dbReference type="InterPro" id="IPR019201">
    <property type="entry name" value="DUF2065"/>
</dbReference>
<dbReference type="Pfam" id="PF09838">
    <property type="entry name" value="DUF2065"/>
    <property type="match status" value="1"/>
</dbReference>
<reference evidence="2 3" key="1">
    <citation type="submission" date="2016-12" db="EMBL/GenBank/DDBJ databases">
        <authorList>
            <person name="Song W.-J."/>
            <person name="Kurnit D.M."/>
        </authorList>
    </citation>
    <scope>NUCLEOTIDE SEQUENCE [LARGE SCALE GENOMIC DNA]</scope>
    <source>
        <strain evidence="2 3">DSM 11393</strain>
    </source>
</reference>
<dbReference type="EMBL" id="FRDI01000002">
    <property type="protein sequence ID" value="SHN50509.1"/>
    <property type="molecule type" value="Genomic_DNA"/>
</dbReference>
<keyword evidence="3" id="KW-1185">Reference proteome</keyword>
<dbReference type="STRING" id="1121455.SAMN02745728_00254"/>
<organism evidence="2 3">
    <name type="scientific">Desulfovibrio litoralis DSM 11393</name>
    <dbReference type="NCBI Taxonomy" id="1121455"/>
    <lineage>
        <taxon>Bacteria</taxon>
        <taxon>Pseudomonadati</taxon>
        <taxon>Thermodesulfobacteriota</taxon>
        <taxon>Desulfovibrionia</taxon>
        <taxon>Desulfovibrionales</taxon>
        <taxon>Desulfovibrionaceae</taxon>
        <taxon>Desulfovibrio</taxon>
    </lineage>
</organism>
<evidence type="ECO:0000256" key="1">
    <source>
        <dbReference type="SAM" id="Phobius"/>
    </source>
</evidence>
<dbReference type="OrthoDB" id="5460292at2"/>
<name>A0A1M7RW22_9BACT</name>
<evidence type="ECO:0000313" key="3">
    <source>
        <dbReference type="Proteomes" id="UP000186469"/>
    </source>
</evidence>
<proteinExistence type="predicted"/>
<dbReference type="Proteomes" id="UP000186469">
    <property type="component" value="Unassembled WGS sequence"/>
</dbReference>
<keyword evidence="1" id="KW-0812">Transmembrane</keyword>
<dbReference type="RefSeq" id="WP_072695686.1">
    <property type="nucleotide sequence ID" value="NZ_FRDI01000002.1"/>
</dbReference>
<protein>
    <recommendedName>
        <fullName evidence="4">DUF2065 domain-containing protein</fullName>
    </recommendedName>
</protein>
<gene>
    <name evidence="2" type="ORF">SAMN02745728_00254</name>
</gene>
<feature type="transmembrane region" description="Helical" evidence="1">
    <location>
        <begin position="45"/>
        <end position="63"/>
    </location>
</feature>
<keyword evidence="1" id="KW-0472">Membrane</keyword>
<accession>A0A1M7RW22</accession>